<dbReference type="Gene3D" id="3.20.20.80">
    <property type="entry name" value="Glycosidases"/>
    <property type="match status" value="1"/>
</dbReference>
<name>A0A538TWF3_UNCEI</name>
<sequence>MRRTGSGTAPAMAMVVLLALLSAGPPDSSMPALSRLSDSRWLGGGHPTSSRSPGRVDPPPDAVVPETYFGMHIHRAVPQSGELTTTAWPVVRFGAWRLWDAHVAWASLEPKRGVWDFSLLDRYVALAESAQVEVLLPLGLSPAWAAARPKEASAYHPGNASEPADMEAWDKYVRTVVSRYRGRIKAYEIWNEPNLPQFFSGHVEEMVRLAQTAYVRIKRLDAGAVVVSPSATGRPGVAWLESYLDAGGGRWADVIGFHFYVGQNDSPEDMAALVPRVREVVDAHGFRARPIWNTETGWRLEGQQPAPVARYRVQQTAGLDDTLAAAYVARALVLGWAEGLERFYWYSWDNYTMGLVEADGTTLKPAAKAYGTVYKWLIGARVTDVSERLDGTWTVAVRRDKDREAVIVWNPGGVTAYSPPSLWTEAVACNVAGECRPLSGEGTKDVVVGASPIFIERTSR</sequence>
<feature type="region of interest" description="Disordered" evidence="4">
    <location>
        <begin position="39"/>
        <end position="58"/>
    </location>
</feature>
<dbReference type="InterPro" id="IPR051923">
    <property type="entry name" value="Glycosyl_Hydrolase_39"/>
</dbReference>
<proteinExistence type="inferred from homology"/>
<evidence type="ECO:0000256" key="3">
    <source>
        <dbReference type="ARBA" id="ARBA00023295"/>
    </source>
</evidence>
<dbReference type="GO" id="GO:0004553">
    <property type="term" value="F:hydrolase activity, hydrolyzing O-glycosyl compounds"/>
    <property type="evidence" value="ECO:0007669"/>
    <property type="project" value="TreeGrafter"/>
</dbReference>
<comment type="caution">
    <text evidence="7">The sequence shown here is derived from an EMBL/GenBank/DDBJ whole genome shotgun (WGS) entry which is preliminary data.</text>
</comment>
<dbReference type="PANTHER" id="PTHR12631:SF10">
    <property type="entry name" value="BETA-XYLOSIDASE-LIKE PROTEIN-RELATED"/>
    <property type="match status" value="1"/>
</dbReference>
<accession>A0A538TWF3</accession>
<keyword evidence="3" id="KW-0326">Glycosidase</keyword>
<dbReference type="Pfam" id="PF01229">
    <property type="entry name" value="Glyco_hydro_39"/>
    <property type="match status" value="1"/>
</dbReference>
<dbReference type="SUPFAM" id="SSF51445">
    <property type="entry name" value="(Trans)glycosidases"/>
    <property type="match status" value="1"/>
</dbReference>
<evidence type="ECO:0000256" key="2">
    <source>
        <dbReference type="ARBA" id="ARBA00022801"/>
    </source>
</evidence>
<keyword evidence="2" id="KW-0378">Hydrolase</keyword>
<protein>
    <recommendedName>
        <fullName evidence="6">Glycosyl hydrolases family 39 N-terminal catalytic domain-containing protein</fullName>
    </recommendedName>
</protein>
<evidence type="ECO:0000259" key="6">
    <source>
        <dbReference type="Pfam" id="PF01229"/>
    </source>
</evidence>
<feature type="domain" description="Glycosyl hydrolases family 39 N-terminal catalytic" evidence="6">
    <location>
        <begin position="111"/>
        <end position="298"/>
    </location>
</feature>
<reference evidence="7 8" key="1">
    <citation type="journal article" date="2019" name="Nat. Microbiol.">
        <title>Mediterranean grassland soil C-N compound turnover is dependent on rainfall and depth, and is mediated by genomically divergent microorganisms.</title>
        <authorList>
            <person name="Diamond S."/>
            <person name="Andeer P.F."/>
            <person name="Li Z."/>
            <person name="Crits-Christoph A."/>
            <person name="Burstein D."/>
            <person name="Anantharaman K."/>
            <person name="Lane K.R."/>
            <person name="Thomas B.C."/>
            <person name="Pan C."/>
            <person name="Northen T.R."/>
            <person name="Banfield J.F."/>
        </authorList>
    </citation>
    <scope>NUCLEOTIDE SEQUENCE [LARGE SCALE GENOMIC DNA]</scope>
    <source>
        <strain evidence="7">WS_8</strain>
    </source>
</reference>
<dbReference type="InterPro" id="IPR049166">
    <property type="entry name" value="GH39_cat"/>
</dbReference>
<dbReference type="PANTHER" id="PTHR12631">
    <property type="entry name" value="ALPHA-L-IDURONIDASE"/>
    <property type="match status" value="1"/>
</dbReference>
<evidence type="ECO:0000256" key="4">
    <source>
        <dbReference type="SAM" id="MobiDB-lite"/>
    </source>
</evidence>
<evidence type="ECO:0000313" key="7">
    <source>
        <dbReference type="EMBL" id="TMQ67945.1"/>
    </source>
</evidence>
<dbReference type="EMBL" id="VBOY01000021">
    <property type="protein sequence ID" value="TMQ67945.1"/>
    <property type="molecule type" value="Genomic_DNA"/>
</dbReference>
<dbReference type="AlphaFoldDB" id="A0A538TWF3"/>
<feature type="chain" id="PRO_5022000181" description="Glycosyl hydrolases family 39 N-terminal catalytic domain-containing protein" evidence="5">
    <location>
        <begin position="29"/>
        <end position="460"/>
    </location>
</feature>
<evidence type="ECO:0000256" key="1">
    <source>
        <dbReference type="ARBA" id="ARBA00008875"/>
    </source>
</evidence>
<dbReference type="InterPro" id="IPR017853">
    <property type="entry name" value="GH"/>
</dbReference>
<organism evidence="7 8">
    <name type="scientific">Eiseniibacteriota bacterium</name>
    <dbReference type="NCBI Taxonomy" id="2212470"/>
    <lineage>
        <taxon>Bacteria</taxon>
        <taxon>Candidatus Eiseniibacteriota</taxon>
    </lineage>
</organism>
<gene>
    <name evidence="7" type="ORF">E6K78_02925</name>
</gene>
<evidence type="ECO:0000313" key="8">
    <source>
        <dbReference type="Proteomes" id="UP000316609"/>
    </source>
</evidence>
<keyword evidence="5" id="KW-0732">Signal</keyword>
<comment type="similarity">
    <text evidence="1">Belongs to the glycosyl hydrolase 39 family.</text>
</comment>
<feature type="signal peptide" evidence="5">
    <location>
        <begin position="1"/>
        <end position="28"/>
    </location>
</feature>
<evidence type="ECO:0000256" key="5">
    <source>
        <dbReference type="SAM" id="SignalP"/>
    </source>
</evidence>
<dbReference type="Proteomes" id="UP000316609">
    <property type="component" value="Unassembled WGS sequence"/>
</dbReference>